<dbReference type="AlphaFoldDB" id="A0AA36CD99"/>
<proteinExistence type="predicted"/>
<organism evidence="1 2">
    <name type="scientific">Mesorhabditis spiculigera</name>
    <dbReference type="NCBI Taxonomy" id="96644"/>
    <lineage>
        <taxon>Eukaryota</taxon>
        <taxon>Metazoa</taxon>
        <taxon>Ecdysozoa</taxon>
        <taxon>Nematoda</taxon>
        <taxon>Chromadorea</taxon>
        <taxon>Rhabditida</taxon>
        <taxon>Rhabditina</taxon>
        <taxon>Rhabditomorpha</taxon>
        <taxon>Rhabditoidea</taxon>
        <taxon>Rhabditidae</taxon>
        <taxon>Mesorhabditinae</taxon>
        <taxon>Mesorhabditis</taxon>
    </lineage>
</organism>
<dbReference type="EMBL" id="CATQJA010001217">
    <property type="protein sequence ID" value="CAJ0566328.1"/>
    <property type="molecule type" value="Genomic_DNA"/>
</dbReference>
<protein>
    <submittedName>
        <fullName evidence="1">Uncharacterized protein</fullName>
    </submittedName>
</protein>
<dbReference type="Proteomes" id="UP001177023">
    <property type="component" value="Unassembled WGS sequence"/>
</dbReference>
<evidence type="ECO:0000313" key="2">
    <source>
        <dbReference type="Proteomes" id="UP001177023"/>
    </source>
</evidence>
<name>A0AA36CD99_9BILA</name>
<evidence type="ECO:0000313" key="1">
    <source>
        <dbReference type="EMBL" id="CAJ0566328.1"/>
    </source>
</evidence>
<sequence>MPFHPSIMSILPPDALQQISVWHNDDQMDPLVRYEKVCQVLLALSPEIQQKIMALPPPTVFDGVPECKAKMDAIRNDATLSFREKLAKNKEVIASMPKDLLMGVRGQMKHTIKM</sequence>
<comment type="caution">
    <text evidence="1">The sequence shown here is derived from an EMBL/GenBank/DDBJ whole genome shotgun (WGS) entry which is preliminary data.</text>
</comment>
<feature type="non-terminal residue" evidence="1">
    <location>
        <position position="114"/>
    </location>
</feature>
<gene>
    <name evidence="1" type="ORF">MSPICULIGERA_LOCUS4938</name>
</gene>
<accession>A0AA36CD99</accession>
<reference evidence="1" key="1">
    <citation type="submission" date="2023-06" db="EMBL/GenBank/DDBJ databases">
        <authorList>
            <person name="Delattre M."/>
        </authorList>
    </citation>
    <scope>NUCLEOTIDE SEQUENCE</scope>
    <source>
        <strain evidence="1">AF72</strain>
    </source>
</reference>
<keyword evidence="2" id="KW-1185">Reference proteome</keyword>